<accession>A0A0V0GRG7</accession>
<feature type="non-terminal residue" evidence="1">
    <location>
        <position position="1"/>
    </location>
</feature>
<protein>
    <submittedName>
        <fullName evidence="1">Putative ovule protein</fullName>
    </submittedName>
</protein>
<dbReference type="EMBL" id="GEDG01033418">
    <property type="protein sequence ID" value="JAP10263.1"/>
    <property type="molecule type" value="Transcribed_RNA"/>
</dbReference>
<reference evidence="1" key="1">
    <citation type="submission" date="2015-12" db="EMBL/GenBank/DDBJ databases">
        <title>Gene expression during late stages of embryo sac development: a critical building block for successful pollen-pistil interactions.</title>
        <authorList>
            <person name="Liu Y."/>
            <person name="Joly V."/>
            <person name="Sabar M."/>
            <person name="Matton D.P."/>
        </authorList>
    </citation>
    <scope>NUCLEOTIDE SEQUENCE</scope>
</reference>
<dbReference type="AlphaFoldDB" id="A0A0V0GRG7"/>
<organism evidence="1">
    <name type="scientific">Solanum chacoense</name>
    <name type="common">Chaco potato</name>
    <dbReference type="NCBI Taxonomy" id="4108"/>
    <lineage>
        <taxon>Eukaryota</taxon>
        <taxon>Viridiplantae</taxon>
        <taxon>Streptophyta</taxon>
        <taxon>Embryophyta</taxon>
        <taxon>Tracheophyta</taxon>
        <taxon>Spermatophyta</taxon>
        <taxon>Magnoliopsida</taxon>
        <taxon>eudicotyledons</taxon>
        <taxon>Gunneridae</taxon>
        <taxon>Pentapetalae</taxon>
        <taxon>asterids</taxon>
        <taxon>lamiids</taxon>
        <taxon>Solanales</taxon>
        <taxon>Solanaceae</taxon>
        <taxon>Solanoideae</taxon>
        <taxon>Solaneae</taxon>
        <taxon>Solanum</taxon>
    </lineage>
</organism>
<proteinExistence type="predicted"/>
<evidence type="ECO:0000313" key="1">
    <source>
        <dbReference type="EMBL" id="JAP10263.1"/>
    </source>
</evidence>
<sequence>GSHDHSHGNNIDGFIKTPIIFILLNLKTTTYPKTHIFQIKALIWVILHFTKARVFSFHQGVVMVKLLRELIEL</sequence>
<name>A0A0V0GRG7_SOLCH</name>